<dbReference type="InterPro" id="IPR001851">
    <property type="entry name" value="ABC_transp_permease"/>
</dbReference>
<evidence type="ECO:0000256" key="6">
    <source>
        <dbReference type="SAM" id="Phobius"/>
    </source>
</evidence>
<dbReference type="PANTHER" id="PTHR30482">
    <property type="entry name" value="HIGH-AFFINITY BRANCHED-CHAIN AMINO ACID TRANSPORT SYSTEM PERMEASE"/>
    <property type="match status" value="1"/>
</dbReference>
<feature type="transmembrane region" description="Helical" evidence="6">
    <location>
        <begin position="293"/>
        <end position="314"/>
    </location>
</feature>
<proteinExistence type="predicted"/>
<evidence type="ECO:0000313" key="8">
    <source>
        <dbReference type="EMBL" id="VFJ58497.1"/>
    </source>
</evidence>
<evidence type="ECO:0000256" key="3">
    <source>
        <dbReference type="ARBA" id="ARBA00022692"/>
    </source>
</evidence>
<evidence type="ECO:0000256" key="5">
    <source>
        <dbReference type="ARBA" id="ARBA00023136"/>
    </source>
</evidence>
<sequence>MSRDPLQTPLALTLILLALFAWWQADFFGHELLAEIAIFAIFAMGLDLIFGYTGMVSLGHAAFLAVGAYVTAVMNVFLGWSALPAMGIAVLVSVMVAILVGFLVVRLTGIFFIMVTLAVGQMFHAYFFKSRLFGGDDGMSGIIRPDLGFIGLDANDPMVFSAMMLIGALGVYFLLRTIVRSPFGHMLMAIHHNENRVRALGCPVHRYKLAAYVVAGAIGGLAGSLTAQHTGFISPDLAFWTVSGEVLIIVIVGGMGSLSGAVLGSALVILMRHQLSDETTWQLLGLPGTMSSYWQFVMGIFFVLVVLFASDGLYGRLTRLLQMARAYLGKSPSEVHP</sequence>
<dbReference type="EMBL" id="CAADEW010000044">
    <property type="protein sequence ID" value="VFJ53719.1"/>
    <property type="molecule type" value="Genomic_DNA"/>
</dbReference>
<keyword evidence="3 6" id="KW-0812">Transmembrane</keyword>
<evidence type="ECO:0000256" key="2">
    <source>
        <dbReference type="ARBA" id="ARBA00022475"/>
    </source>
</evidence>
<feature type="transmembrane region" description="Helical" evidence="6">
    <location>
        <begin position="85"/>
        <end position="104"/>
    </location>
</feature>
<dbReference type="CDD" id="cd06581">
    <property type="entry name" value="TM_PBP1_LivM_like"/>
    <property type="match status" value="1"/>
</dbReference>
<feature type="transmembrane region" description="Helical" evidence="6">
    <location>
        <begin position="6"/>
        <end position="25"/>
    </location>
</feature>
<evidence type="ECO:0000256" key="1">
    <source>
        <dbReference type="ARBA" id="ARBA00004429"/>
    </source>
</evidence>
<feature type="transmembrane region" description="Helical" evidence="6">
    <location>
        <begin position="110"/>
        <end position="128"/>
    </location>
</feature>
<accession>A0A450SJW1</accession>
<dbReference type="PANTHER" id="PTHR30482:SF17">
    <property type="entry name" value="ABC TRANSPORTER ATP-BINDING PROTEIN"/>
    <property type="match status" value="1"/>
</dbReference>
<evidence type="ECO:0000256" key="4">
    <source>
        <dbReference type="ARBA" id="ARBA00022989"/>
    </source>
</evidence>
<keyword evidence="2" id="KW-1003">Cell membrane</keyword>
<dbReference type="EMBL" id="CAADFD010000042">
    <property type="protein sequence ID" value="VFJ58497.1"/>
    <property type="molecule type" value="Genomic_DNA"/>
</dbReference>
<organism evidence="7">
    <name type="scientific">Candidatus Kentrum sp. FW</name>
    <dbReference type="NCBI Taxonomy" id="2126338"/>
    <lineage>
        <taxon>Bacteria</taxon>
        <taxon>Pseudomonadati</taxon>
        <taxon>Pseudomonadota</taxon>
        <taxon>Gammaproteobacteria</taxon>
        <taxon>Candidatus Kentrum</taxon>
    </lineage>
</organism>
<comment type="subcellular location">
    <subcellularLocation>
        <location evidence="1">Cell inner membrane</location>
        <topology evidence="1">Multi-pass membrane protein</topology>
    </subcellularLocation>
</comment>
<feature type="transmembrane region" description="Helical" evidence="6">
    <location>
        <begin position="159"/>
        <end position="179"/>
    </location>
</feature>
<protein>
    <submittedName>
        <fullName evidence="7">Amino acid/amide ABC transporter membrane protein 2, HAAT family</fullName>
    </submittedName>
</protein>
<keyword evidence="5 6" id="KW-0472">Membrane</keyword>
<dbReference type="GO" id="GO:0015658">
    <property type="term" value="F:branched-chain amino acid transmembrane transporter activity"/>
    <property type="evidence" value="ECO:0007669"/>
    <property type="project" value="InterPro"/>
</dbReference>
<evidence type="ECO:0000313" key="7">
    <source>
        <dbReference type="EMBL" id="VFJ53719.1"/>
    </source>
</evidence>
<feature type="transmembrane region" description="Helical" evidence="6">
    <location>
        <begin position="209"/>
        <end position="227"/>
    </location>
</feature>
<dbReference type="GO" id="GO:0005886">
    <property type="term" value="C:plasma membrane"/>
    <property type="evidence" value="ECO:0007669"/>
    <property type="project" value="UniProtKB-SubCell"/>
</dbReference>
<gene>
    <name evidence="7" type="ORF">BECKFW1821A_GA0114235_10442</name>
    <name evidence="8" type="ORF">BECKFW1821B_GA0114236_10422</name>
</gene>
<feature type="transmembrane region" description="Helical" evidence="6">
    <location>
        <begin position="32"/>
        <end position="52"/>
    </location>
</feature>
<dbReference type="AlphaFoldDB" id="A0A450SJW1"/>
<feature type="transmembrane region" description="Helical" evidence="6">
    <location>
        <begin position="247"/>
        <end position="273"/>
    </location>
</feature>
<feature type="transmembrane region" description="Helical" evidence="6">
    <location>
        <begin position="58"/>
        <end position="78"/>
    </location>
</feature>
<dbReference type="Pfam" id="PF02653">
    <property type="entry name" value="BPD_transp_2"/>
    <property type="match status" value="1"/>
</dbReference>
<dbReference type="InterPro" id="IPR043428">
    <property type="entry name" value="LivM-like"/>
</dbReference>
<keyword evidence="4 6" id="KW-1133">Transmembrane helix</keyword>
<reference evidence="7" key="1">
    <citation type="submission" date="2019-02" db="EMBL/GenBank/DDBJ databases">
        <authorList>
            <person name="Gruber-Vodicka R. H."/>
            <person name="Seah K. B. B."/>
        </authorList>
    </citation>
    <scope>NUCLEOTIDE SEQUENCE</scope>
    <source>
        <strain evidence="8">BECK_BZ106</strain>
        <strain evidence="7">BECK_BZ15</strain>
    </source>
</reference>
<name>A0A450SJW1_9GAMM</name>